<sequence>MLIDTLAYTNRLRAAHPGEKMLFALCTLFGALLTDSIGILGAIAIGMMLVTILKIGIAPRVYGKLLLIPATFIVMGAIPLLIETGHLSDAAVVSFNIAGYWLYVTLASFQRCSVIILKSLASISCFYVLVLSTPVNDVLYLLGKIGVPALLVEMMSLVYRYLSVFVETVSQMYLAQKSRQGYSSFSKALKSLGILASTIFIRALLKSSAAYNALLARGYRGEIATLKDMRPINRRAVAQILWGELVLFALIAWNSVQ</sequence>
<keyword evidence="2" id="KW-1003">Cell membrane</keyword>
<dbReference type="InterPro" id="IPR012809">
    <property type="entry name" value="ECF_CbiQ"/>
</dbReference>
<dbReference type="GO" id="GO:0043190">
    <property type="term" value="C:ATP-binding cassette (ABC) transporter complex"/>
    <property type="evidence" value="ECO:0007669"/>
    <property type="project" value="InterPro"/>
</dbReference>
<keyword evidence="8" id="KW-1185">Reference proteome</keyword>
<dbReference type="STRING" id="1499966.U14_06023"/>
<keyword evidence="4 6" id="KW-1133">Transmembrane helix</keyword>
<evidence type="ECO:0000256" key="4">
    <source>
        <dbReference type="ARBA" id="ARBA00022989"/>
    </source>
</evidence>
<organism evidence="7">
    <name type="scientific">Candidatus Moduliflexus flocculans</name>
    <dbReference type="NCBI Taxonomy" id="1499966"/>
    <lineage>
        <taxon>Bacteria</taxon>
        <taxon>Candidatus Moduliflexota</taxon>
        <taxon>Candidatus Moduliflexia</taxon>
        <taxon>Candidatus Moduliflexales</taxon>
        <taxon>Candidatus Moduliflexaceae</taxon>
    </lineage>
</organism>
<dbReference type="CDD" id="cd16914">
    <property type="entry name" value="EcfT"/>
    <property type="match status" value="1"/>
</dbReference>
<feature type="transmembrane region" description="Helical" evidence="6">
    <location>
        <begin position="22"/>
        <end position="53"/>
    </location>
</feature>
<feature type="transmembrane region" description="Helical" evidence="6">
    <location>
        <begin position="65"/>
        <end position="82"/>
    </location>
</feature>
<dbReference type="PANTHER" id="PTHR43723">
    <property type="entry name" value="COBALT TRANSPORT PROTEIN CBIQ"/>
    <property type="match status" value="1"/>
</dbReference>
<protein>
    <submittedName>
        <fullName evidence="7">Cobalt ABC transporter, inner membrane subunit CbiQ</fullName>
    </submittedName>
</protein>
<dbReference type="Pfam" id="PF02361">
    <property type="entry name" value="CbiQ"/>
    <property type="match status" value="1"/>
</dbReference>
<evidence type="ECO:0000256" key="5">
    <source>
        <dbReference type="ARBA" id="ARBA00023136"/>
    </source>
</evidence>
<evidence type="ECO:0000256" key="6">
    <source>
        <dbReference type="SAM" id="Phobius"/>
    </source>
</evidence>
<dbReference type="HOGENOM" id="CLU_056469_5_0_0"/>
<evidence type="ECO:0000313" key="8">
    <source>
        <dbReference type="Proteomes" id="UP000030700"/>
    </source>
</evidence>
<evidence type="ECO:0000313" key="7">
    <source>
        <dbReference type="EMBL" id="GAK54735.1"/>
    </source>
</evidence>
<gene>
    <name evidence="7" type="ORF">U14_06023</name>
</gene>
<evidence type="ECO:0000256" key="1">
    <source>
        <dbReference type="ARBA" id="ARBA00004651"/>
    </source>
</evidence>
<dbReference type="GO" id="GO:0006824">
    <property type="term" value="P:cobalt ion transport"/>
    <property type="evidence" value="ECO:0007669"/>
    <property type="project" value="InterPro"/>
</dbReference>
<comment type="subcellular location">
    <subcellularLocation>
        <location evidence="1">Cell membrane</location>
        <topology evidence="1">Multi-pass membrane protein</topology>
    </subcellularLocation>
</comment>
<dbReference type="InterPro" id="IPR052770">
    <property type="entry name" value="Cobalt_transport_CbiQ"/>
</dbReference>
<dbReference type="InterPro" id="IPR003339">
    <property type="entry name" value="ABC/ECF_trnsptr_transmembrane"/>
</dbReference>
<name>A0A081BTK4_9BACT</name>
<evidence type="ECO:0000256" key="3">
    <source>
        <dbReference type="ARBA" id="ARBA00022692"/>
    </source>
</evidence>
<reference evidence="7" key="1">
    <citation type="journal article" date="2015" name="PeerJ">
        <title>First genomic representation of candidate bacterial phylum KSB3 points to enhanced environmental sensing as a trigger of wastewater bulking.</title>
        <authorList>
            <person name="Sekiguchi Y."/>
            <person name="Ohashi A."/>
            <person name="Parks D.H."/>
            <person name="Yamauchi T."/>
            <person name="Tyson G.W."/>
            <person name="Hugenholtz P."/>
        </authorList>
    </citation>
    <scope>NUCLEOTIDE SEQUENCE [LARGE SCALE GENOMIC DNA]</scope>
</reference>
<feature type="transmembrane region" description="Helical" evidence="6">
    <location>
        <begin position="236"/>
        <end position="256"/>
    </location>
</feature>
<proteinExistence type="predicted"/>
<keyword evidence="3 6" id="KW-0812">Transmembrane</keyword>
<dbReference type="EMBL" id="DF820462">
    <property type="protein sequence ID" value="GAK54735.1"/>
    <property type="molecule type" value="Genomic_DNA"/>
</dbReference>
<dbReference type="Proteomes" id="UP000030700">
    <property type="component" value="Unassembled WGS sequence"/>
</dbReference>
<keyword evidence="5 6" id="KW-0472">Membrane</keyword>
<dbReference type="AlphaFoldDB" id="A0A081BTK4"/>
<dbReference type="PANTHER" id="PTHR43723:SF1">
    <property type="entry name" value="COBALT TRANSPORT PROTEIN CBIQ"/>
    <property type="match status" value="1"/>
</dbReference>
<dbReference type="NCBIfam" id="TIGR02454">
    <property type="entry name" value="ECF_T_CbiQ"/>
    <property type="match status" value="1"/>
</dbReference>
<accession>A0A081BTK4</accession>
<feature type="transmembrane region" description="Helical" evidence="6">
    <location>
        <begin position="192"/>
        <end position="215"/>
    </location>
</feature>
<evidence type="ECO:0000256" key="2">
    <source>
        <dbReference type="ARBA" id="ARBA00022475"/>
    </source>
</evidence>
<feature type="transmembrane region" description="Helical" evidence="6">
    <location>
        <begin position="102"/>
        <end position="131"/>
    </location>
</feature>